<keyword evidence="5" id="KW-0418">Kinase</keyword>
<dbReference type="GO" id="GO:0004674">
    <property type="term" value="F:protein serine/threonine kinase activity"/>
    <property type="evidence" value="ECO:0007669"/>
    <property type="project" value="UniProtKB-KW"/>
</dbReference>
<comment type="catalytic activity">
    <reaction evidence="7">
        <text>L-threonyl-[protein] + ATP = O-phospho-L-threonyl-[protein] + ADP + H(+)</text>
        <dbReference type="Rhea" id="RHEA:46608"/>
        <dbReference type="Rhea" id="RHEA-COMP:11060"/>
        <dbReference type="Rhea" id="RHEA-COMP:11605"/>
        <dbReference type="ChEBI" id="CHEBI:15378"/>
        <dbReference type="ChEBI" id="CHEBI:30013"/>
        <dbReference type="ChEBI" id="CHEBI:30616"/>
        <dbReference type="ChEBI" id="CHEBI:61977"/>
        <dbReference type="ChEBI" id="CHEBI:456216"/>
        <dbReference type="EC" id="2.7.11.1"/>
    </reaction>
</comment>
<dbReference type="GO" id="GO:0005524">
    <property type="term" value="F:ATP binding"/>
    <property type="evidence" value="ECO:0007669"/>
    <property type="project" value="UniProtKB-UniRule"/>
</dbReference>
<dbReference type="Gene3D" id="3.30.200.20">
    <property type="entry name" value="Phosphorylase Kinase, domain 1"/>
    <property type="match status" value="2"/>
</dbReference>
<feature type="domain" description="Protein kinase" evidence="11">
    <location>
        <begin position="313"/>
        <end position="639"/>
    </location>
</feature>
<feature type="region of interest" description="Disordered" evidence="10">
    <location>
        <begin position="141"/>
        <end position="210"/>
    </location>
</feature>
<evidence type="ECO:0000256" key="7">
    <source>
        <dbReference type="ARBA" id="ARBA00047899"/>
    </source>
</evidence>
<feature type="compositionally biased region" description="Low complexity" evidence="10">
    <location>
        <begin position="149"/>
        <end position="163"/>
    </location>
</feature>
<dbReference type="InterPro" id="IPR008271">
    <property type="entry name" value="Ser/Thr_kinase_AS"/>
</dbReference>
<dbReference type="PANTHER" id="PTHR24356:SF400">
    <property type="entry name" value="SERINE_THREONINE-PROTEIN KINASE CBK1"/>
    <property type="match status" value="1"/>
</dbReference>
<evidence type="ECO:0000256" key="1">
    <source>
        <dbReference type="ARBA" id="ARBA00012513"/>
    </source>
</evidence>
<name>A0A8H4PUJ6_9HYPO</name>
<proteinExistence type="predicted"/>
<evidence type="ECO:0000256" key="9">
    <source>
        <dbReference type="PROSITE-ProRule" id="PRU10141"/>
    </source>
</evidence>
<keyword evidence="3" id="KW-0808">Transferase</keyword>
<dbReference type="InterPro" id="IPR011009">
    <property type="entry name" value="Kinase-like_dom_sf"/>
</dbReference>
<comment type="caution">
    <text evidence="13">The sequence shown here is derived from an EMBL/GenBank/DDBJ whole genome shotgun (WGS) entry which is preliminary data.</text>
</comment>
<dbReference type="PROSITE" id="PS00108">
    <property type="entry name" value="PROTEIN_KINASE_ST"/>
    <property type="match status" value="1"/>
</dbReference>
<keyword evidence="2" id="KW-0723">Serine/threonine-protein kinase</keyword>
<comment type="catalytic activity">
    <reaction evidence="8">
        <text>L-seryl-[protein] + ATP = O-phospho-L-seryl-[protein] + ADP + H(+)</text>
        <dbReference type="Rhea" id="RHEA:17989"/>
        <dbReference type="Rhea" id="RHEA-COMP:9863"/>
        <dbReference type="Rhea" id="RHEA-COMP:11604"/>
        <dbReference type="ChEBI" id="CHEBI:15378"/>
        <dbReference type="ChEBI" id="CHEBI:29999"/>
        <dbReference type="ChEBI" id="CHEBI:30616"/>
        <dbReference type="ChEBI" id="CHEBI:83421"/>
        <dbReference type="ChEBI" id="CHEBI:456216"/>
        <dbReference type="EC" id="2.7.11.1"/>
    </reaction>
</comment>
<evidence type="ECO:0000256" key="3">
    <source>
        <dbReference type="ARBA" id="ARBA00022679"/>
    </source>
</evidence>
<evidence type="ECO:0000313" key="14">
    <source>
        <dbReference type="Proteomes" id="UP000557566"/>
    </source>
</evidence>
<dbReference type="PROSITE" id="PS50011">
    <property type="entry name" value="PROTEIN_KINASE_DOM"/>
    <property type="match status" value="1"/>
</dbReference>
<dbReference type="EMBL" id="JAAVMX010000003">
    <property type="protein sequence ID" value="KAF4510760.1"/>
    <property type="molecule type" value="Genomic_DNA"/>
</dbReference>
<dbReference type="InterPro" id="IPR017441">
    <property type="entry name" value="Protein_kinase_ATP_BS"/>
</dbReference>
<dbReference type="Proteomes" id="UP000557566">
    <property type="component" value="Unassembled WGS sequence"/>
</dbReference>
<dbReference type="SMART" id="SM00220">
    <property type="entry name" value="S_TKc"/>
    <property type="match status" value="1"/>
</dbReference>
<dbReference type="InterPro" id="IPR000961">
    <property type="entry name" value="AGC-kinase_C"/>
</dbReference>
<evidence type="ECO:0000256" key="8">
    <source>
        <dbReference type="ARBA" id="ARBA00048679"/>
    </source>
</evidence>
<feature type="compositionally biased region" description="Basic residues" evidence="10">
    <location>
        <begin position="189"/>
        <end position="199"/>
    </location>
</feature>
<dbReference type="OrthoDB" id="3638488at2759"/>
<protein>
    <recommendedName>
        <fullName evidence="1">non-specific serine/threonine protein kinase</fullName>
        <ecNumber evidence="1">2.7.11.1</ecNumber>
    </recommendedName>
</protein>
<dbReference type="InterPro" id="IPR000719">
    <property type="entry name" value="Prot_kinase_dom"/>
</dbReference>
<accession>A0A8H4PUJ6</accession>
<dbReference type="Pfam" id="PF00069">
    <property type="entry name" value="Pkinase"/>
    <property type="match status" value="1"/>
</dbReference>
<feature type="region of interest" description="Disordered" evidence="10">
    <location>
        <begin position="1"/>
        <end position="22"/>
    </location>
</feature>
<sequence length="842" mass="95718">MSPGLLNKRGCPLLEPTPPNTDLGDRTGLCDLKIGRRGSRAWSEIRAAIKGLGRSGRSDSESSTVLALKAGRTQPAKRKGKGVVREELKGAAIPPTPKNKGAAPKGLVNMLGFHSGFDSSATVVLRGSPLKRRSSLHALAIVRSDRSSEPASSASSDGSSKLSTVGNDSTRKTSIDSRFSDATLMRESSKRRRSRRNHWSKSSPDGGTLQKIDESAFQAQPTVLTVERAAAAKVFLETHYNELLNRPDTRSLRRQYLESQLYYSPHLTLDQKEAIRLSFFQQESCHVREARALKAQSLSSLTDRGSAPNADRYQSLKVLGKGSFGVVKLVRERPDPGYACAKQVFAMKVIRKSNMIRYSQEGHLRAERDFLVASEGSTWIVPLIASFQDPKNLYLVMEYMPGGDFLGLLVRSDIMHESIARFYIAEMILAVEEAHRLRFIHRDIKPDNFLISASGHLKISDFGLSFDGHWSHDASYYGCQRYSLLQRLGIRVDGDAKDKERHENISTQLPWLQSMREVLQRHDLQAEAGPDDLQRLLEWRNTCGNRVTANSVVGTSQYMAPESIGIILYECVFGHTPFFDERGRKETKENITNHRRHFFFPRRPVVSDKCKDLINHLIQEKEVRLCSKQYHIMDRHQMSTRRPMDCFGRFVFPNDAEDIRAHRWFKHFPWDRIHTISPPFVPNIASMEDTHYFDESEPIESLADSSCPPVEVSSDEVRRILHDYPAFVQNMAIDMIADPLDSAKLRSRDDKIERTSRLSIHERDMLKHFIRVYAQKEPRRPRDILLRDESTKDVVMEVRKKTAFMGYTWRRMRPGGYTLPTQVDWLSQTNHVAGSGAWTNSH</sequence>
<feature type="compositionally biased region" description="Basic and acidic residues" evidence="10">
    <location>
        <begin position="169"/>
        <end position="179"/>
    </location>
</feature>
<dbReference type="PROSITE" id="PS00107">
    <property type="entry name" value="PROTEIN_KINASE_ATP"/>
    <property type="match status" value="1"/>
</dbReference>
<dbReference type="PANTHER" id="PTHR24356">
    <property type="entry name" value="SERINE/THREONINE-PROTEIN KINASE"/>
    <property type="match status" value="1"/>
</dbReference>
<organism evidence="13 14">
    <name type="scientific">Ophiocordyceps sinensis</name>
    <dbReference type="NCBI Taxonomy" id="72228"/>
    <lineage>
        <taxon>Eukaryota</taxon>
        <taxon>Fungi</taxon>
        <taxon>Dikarya</taxon>
        <taxon>Ascomycota</taxon>
        <taxon>Pezizomycotina</taxon>
        <taxon>Sordariomycetes</taxon>
        <taxon>Hypocreomycetidae</taxon>
        <taxon>Hypocreales</taxon>
        <taxon>Ophiocordycipitaceae</taxon>
        <taxon>Ophiocordyceps</taxon>
    </lineage>
</organism>
<evidence type="ECO:0000256" key="2">
    <source>
        <dbReference type="ARBA" id="ARBA00022527"/>
    </source>
</evidence>
<evidence type="ECO:0000259" key="12">
    <source>
        <dbReference type="PROSITE" id="PS51285"/>
    </source>
</evidence>
<evidence type="ECO:0000256" key="5">
    <source>
        <dbReference type="ARBA" id="ARBA00022777"/>
    </source>
</evidence>
<evidence type="ECO:0000259" key="11">
    <source>
        <dbReference type="PROSITE" id="PS50011"/>
    </source>
</evidence>
<keyword evidence="4 9" id="KW-0547">Nucleotide-binding</keyword>
<evidence type="ECO:0000313" key="13">
    <source>
        <dbReference type="EMBL" id="KAF4510760.1"/>
    </source>
</evidence>
<feature type="domain" description="AGC-kinase C-terminal" evidence="12">
    <location>
        <begin position="666"/>
        <end position="736"/>
    </location>
</feature>
<keyword evidence="14" id="KW-1185">Reference proteome</keyword>
<reference evidence="13 14" key="1">
    <citation type="journal article" date="2020" name="Genome Biol. Evol.">
        <title>A new high-quality draft genome assembly of the Chinese cordyceps Ophiocordyceps sinensis.</title>
        <authorList>
            <person name="Shu R."/>
            <person name="Zhang J."/>
            <person name="Meng Q."/>
            <person name="Zhang H."/>
            <person name="Zhou G."/>
            <person name="Li M."/>
            <person name="Wu P."/>
            <person name="Zhao Y."/>
            <person name="Chen C."/>
            <person name="Qin Q."/>
        </authorList>
    </citation>
    <scope>NUCLEOTIDE SEQUENCE [LARGE SCALE GENOMIC DNA]</scope>
    <source>
        <strain evidence="13 14">IOZ07</strain>
    </source>
</reference>
<dbReference type="SUPFAM" id="SSF56112">
    <property type="entry name" value="Protein kinase-like (PK-like)"/>
    <property type="match status" value="1"/>
</dbReference>
<dbReference type="InterPro" id="IPR050236">
    <property type="entry name" value="Ser_Thr_kinase_AGC"/>
</dbReference>
<dbReference type="SMART" id="SM00133">
    <property type="entry name" value="S_TK_X"/>
    <property type="match status" value="1"/>
</dbReference>
<dbReference type="GO" id="GO:0035556">
    <property type="term" value="P:intracellular signal transduction"/>
    <property type="evidence" value="ECO:0007669"/>
    <property type="project" value="TreeGrafter"/>
</dbReference>
<dbReference type="EC" id="2.7.11.1" evidence="1"/>
<dbReference type="AlphaFoldDB" id="A0A8H4PUJ6"/>
<feature type="binding site" evidence="9">
    <location>
        <position position="352"/>
    </location>
    <ligand>
        <name>ATP</name>
        <dbReference type="ChEBI" id="CHEBI:30616"/>
    </ligand>
</feature>
<evidence type="ECO:0000256" key="6">
    <source>
        <dbReference type="ARBA" id="ARBA00022840"/>
    </source>
</evidence>
<dbReference type="Gene3D" id="1.10.510.10">
    <property type="entry name" value="Transferase(Phosphotransferase) domain 1"/>
    <property type="match status" value="2"/>
</dbReference>
<keyword evidence="6 9" id="KW-0067">ATP-binding</keyword>
<evidence type="ECO:0000256" key="10">
    <source>
        <dbReference type="SAM" id="MobiDB-lite"/>
    </source>
</evidence>
<gene>
    <name evidence="13" type="ORF">G6O67_002628</name>
</gene>
<evidence type="ECO:0000256" key="4">
    <source>
        <dbReference type="ARBA" id="ARBA00022741"/>
    </source>
</evidence>
<dbReference type="PROSITE" id="PS51285">
    <property type="entry name" value="AGC_KINASE_CTER"/>
    <property type="match status" value="1"/>
</dbReference>